<dbReference type="PROSITE" id="PS00636">
    <property type="entry name" value="DNAJ_1"/>
    <property type="match status" value="1"/>
</dbReference>
<evidence type="ECO:0000256" key="1">
    <source>
        <dbReference type="ARBA" id="ARBA00023186"/>
    </source>
</evidence>
<gene>
    <name evidence="3" type="primary">g9224</name>
    <name evidence="3" type="ORF">VP750_LOCUS8282</name>
</gene>
<dbReference type="Pfam" id="PF01556">
    <property type="entry name" value="DnaJ_C"/>
    <property type="match status" value="1"/>
</dbReference>
<dbReference type="SUPFAM" id="SSF49493">
    <property type="entry name" value="HSP40/DnaJ peptide-binding domain"/>
    <property type="match status" value="1"/>
</dbReference>
<dbReference type="EMBL" id="CAXHTA020000016">
    <property type="protein sequence ID" value="CAL5226376.1"/>
    <property type="molecule type" value="Genomic_DNA"/>
</dbReference>
<dbReference type="Proteomes" id="UP001497392">
    <property type="component" value="Unassembled WGS sequence"/>
</dbReference>
<comment type="caution">
    <text evidence="3">The sequence shown here is derived from an EMBL/GenBank/DDBJ whole genome shotgun (WGS) entry which is preliminary data.</text>
</comment>
<dbReference type="InterPro" id="IPR001623">
    <property type="entry name" value="DnaJ_domain"/>
</dbReference>
<feature type="domain" description="J" evidence="2">
    <location>
        <begin position="4"/>
        <end position="73"/>
    </location>
</feature>
<dbReference type="InterPro" id="IPR018253">
    <property type="entry name" value="DnaJ_domain_CS"/>
</dbReference>
<dbReference type="SMART" id="SM00271">
    <property type="entry name" value="DnaJ"/>
    <property type="match status" value="1"/>
</dbReference>
<evidence type="ECO:0000313" key="4">
    <source>
        <dbReference type="Proteomes" id="UP001497392"/>
    </source>
</evidence>
<organism evidence="3 4">
    <name type="scientific">Coccomyxa viridis</name>
    <dbReference type="NCBI Taxonomy" id="1274662"/>
    <lineage>
        <taxon>Eukaryota</taxon>
        <taxon>Viridiplantae</taxon>
        <taxon>Chlorophyta</taxon>
        <taxon>core chlorophytes</taxon>
        <taxon>Trebouxiophyceae</taxon>
        <taxon>Trebouxiophyceae incertae sedis</taxon>
        <taxon>Coccomyxaceae</taxon>
        <taxon>Coccomyxa</taxon>
    </lineage>
</organism>
<dbReference type="PRINTS" id="PR00625">
    <property type="entry name" value="JDOMAIN"/>
</dbReference>
<keyword evidence="4" id="KW-1185">Reference proteome</keyword>
<dbReference type="PANTHER" id="PTHR24078:SF553">
    <property type="entry name" value="DNAJ HOMOLOG SUBFAMILY B MEMBER 5"/>
    <property type="match status" value="1"/>
</dbReference>
<dbReference type="Pfam" id="PF00226">
    <property type="entry name" value="DnaJ"/>
    <property type="match status" value="1"/>
</dbReference>
<reference evidence="3 4" key="1">
    <citation type="submission" date="2024-06" db="EMBL/GenBank/DDBJ databases">
        <authorList>
            <person name="Kraege A."/>
            <person name="Thomma B."/>
        </authorList>
    </citation>
    <scope>NUCLEOTIDE SEQUENCE [LARGE SCALE GENOMIC DNA]</scope>
</reference>
<dbReference type="InterPro" id="IPR002939">
    <property type="entry name" value="DnaJ_C"/>
</dbReference>
<accession>A0ABP1G6I6</accession>
<name>A0ABP1G6I6_9CHLO</name>
<evidence type="ECO:0000259" key="2">
    <source>
        <dbReference type="PROSITE" id="PS50076"/>
    </source>
</evidence>
<dbReference type="SUPFAM" id="SSF46565">
    <property type="entry name" value="Chaperone J-domain"/>
    <property type="match status" value="1"/>
</dbReference>
<sequence>MAVDHYAALSLDRSATADEIRNQYRRLAMIWHPDRPPRPGVDKDMQAQGFQDISAAYQVLSDPVARHSYDAGAGFSVGEMSPQEVFKQFFETVGESGLFAFRDDELDGFFGRMEVQVGVGIIRDIPGAHEWIGNIGAHTPCLAPVLQTLQTQMRQPATPVRRASKPPDIIVRLRVPLSDRLNNRPKKVVLPAADIGADTDRTLVCPLHHEKIRHRGSADQADVVVTVETKPHQQFHRRGEHDLVTSRGVNLYELCVGGSLKLGLLSGRELSVDFGPLTGGNSTVRVPGEGLPKGPGDATRGDLFVELFPEALESEKLGALRDLV</sequence>
<keyword evidence="1" id="KW-0143">Chaperone</keyword>
<dbReference type="PANTHER" id="PTHR24078">
    <property type="entry name" value="DNAJ HOMOLOG SUBFAMILY C MEMBER"/>
    <property type="match status" value="1"/>
</dbReference>
<dbReference type="CDD" id="cd06257">
    <property type="entry name" value="DnaJ"/>
    <property type="match status" value="1"/>
</dbReference>
<protein>
    <submittedName>
        <fullName evidence="3">G9224 protein</fullName>
    </submittedName>
</protein>
<dbReference type="Gene3D" id="2.60.260.20">
    <property type="entry name" value="Urease metallochaperone UreE, N-terminal domain"/>
    <property type="match status" value="1"/>
</dbReference>
<dbReference type="Gene3D" id="1.10.287.110">
    <property type="entry name" value="DnaJ domain"/>
    <property type="match status" value="1"/>
</dbReference>
<dbReference type="InterPro" id="IPR008971">
    <property type="entry name" value="HSP40/DnaJ_pept-bd"/>
</dbReference>
<dbReference type="PROSITE" id="PS50076">
    <property type="entry name" value="DNAJ_2"/>
    <property type="match status" value="1"/>
</dbReference>
<evidence type="ECO:0000313" key="3">
    <source>
        <dbReference type="EMBL" id="CAL5226376.1"/>
    </source>
</evidence>
<proteinExistence type="predicted"/>
<dbReference type="InterPro" id="IPR036869">
    <property type="entry name" value="J_dom_sf"/>
</dbReference>
<dbReference type="InterPro" id="IPR051339">
    <property type="entry name" value="DnaJ_subfamily_B"/>
</dbReference>